<dbReference type="AlphaFoldDB" id="A0A381TUP6"/>
<dbReference type="InterPro" id="IPR023631">
    <property type="entry name" value="Amidase_dom"/>
</dbReference>
<reference evidence="2" key="1">
    <citation type="submission" date="2018-05" db="EMBL/GenBank/DDBJ databases">
        <authorList>
            <person name="Lanie J.A."/>
            <person name="Ng W.-L."/>
            <person name="Kazmierczak K.M."/>
            <person name="Andrzejewski T.M."/>
            <person name="Davidsen T.M."/>
            <person name="Wayne K.J."/>
            <person name="Tettelin H."/>
            <person name="Glass J.I."/>
            <person name="Rusch D."/>
            <person name="Podicherti R."/>
            <person name="Tsui H.-C.T."/>
            <person name="Winkler M.E."/>
        </authorList>
    </citation>
    <scope>NUCLEOTIDE SEQUENCE</scope>
</reference>
<organism evidence="2">
    <name type="scientific">marine metagenome</name>
    <dbReference type="NCBI Taxonomy" id="408172"/>
    <lineage>
        <taxon>unclassified sequences</taxon>
        <taxon>metagenomes</taxon>
        <taxon>ecological metagenomes</taxon>
    </lineage>
</organism>
<dbReference type="NCBIfam" id="NF005687">
    <property type="entry name" value="PRK07487.1"/>
    <property type="match status" value="1"/>
</dbReference>
<dbReference type="EMBL" id="UINC01005200">
    <property type="protein sequence ID" value="SVA19765.1"/>
    <property type="molecule type" value="Genomic_DNA"/>
</dbReference>
<dbReference type="SUPFAM" id="SSF75304">
    <property type="entry name" value="Amidase signature (AS) enzymes"/>
    <property type="match status" value="1"/>
</dbReference>
<dbReference type="GO" id="GO:0003824">
    <property type="term" value="F:catalytic activity"/>
    <property type="evidence" value="ECO:0007669"/>
    <property type="project" value="InterPro"/>
</dbReference>
<sequence length="476" mass="51955">MTPLWQLSAVDQAAGIRIGDFSSTAVVESVLERVAQKNPELNAIVDPLNEQALLAAEKADAAVANNESLGSLHGVPVTIKVNVDTAGRPTTNGMEVFRDIIAPDNSPIVQNLLNAGAIIIGRTNTPEMSMRLTTDNPLYGLTRNPWNLKMSPGGSSGGAAAAAAAGFGAIHHGNDIAGSLRYPATACGLSTVKPGLGRVPAFLPSAKTERGMLAQLMSVQGVICREVKDVRLTTEVLVEHDPRDPWHVPMPFNYENTGLPKVGFCKNAHNYPIHKDIVANLDRAASILESAGYQVKEIETPPIIEAANAWLQVTNFEMKQTLEPVFAEHGSEIINQVFNDYYKLEEMVDAEGYLFGIAARTRMVREWNLLLAEYPLVLTPYLMRPSYPYNYDETFEGVKDIFGASIYSYGVNYIGMPAGFVPVDLVEDMPSGAQLIGQKWREDLILDAMEVIENATGIMTQKLWKRELNLDDSAPN</sequence>
<gene>
    <name evidence="2" type="ORF">METZ01_LOCUS72619</name>
</gene>
<dbReference type="PANTHER" id="PTHR11895:SF7">
    <property type="entry name" value="GLUTAMYL-TRNA(GLN) AMIDOTRANSFERASE SUBUNIT A, MITOCHONDRIAL"/>
    <property type="match status" value="1"/>
</dbReference>
<dbReference type="Pfam" id="PF01425">
    <property type="entry name" value="Amidase"/>
    <property type="match status" value="1"/>
</dbReference>
<dbReference type="InterPro" id="IPR000120">
    <property type="entry name" value="Amidase"/>
</dbReference>
<name>A0A381TUP6_9ZZZZ</name>
<evidence type="ECO:0000313" key="2">
    <source>
        <dbReference type="EMBL" id="SVA19765.1"/>
    </source>
</evidence>
<dbReference type="PANTHER" id="PTHR11895">
    <property type="entry name" value="TRANSAMIDASE"/>
    <property type="match status" value="1"/>
</dbReference>
<proteinExistence type="predicted"/>
<protein>
    <recommendedName>
        <fullName evidence="1">Amidase domain-containing protein</fullName>
    </recommendedName>
</protein>
<feature type="domain" description="Amidase" evidence="1">
    <location>
        <begin position="26"/>
        <end position="446"/>
    </location>
</feature>
<dbReference type="Gene3D" id="3.90.1300.10">
    <property type="entry name" value="Amidase signature (AS) domain"/>
    <property type="match status" value="1"/>
</dbReference>
<evidence type="ECO:0000259" key="1">
    <source>
        <dbReference type="Pfam" id="PF01425"/>
    </source>
</evidence>
<dbReference type="InterPro" id="IPR036928">
    <property type="entry name" value="AS_sf"/>
</dbReference>
<accession>A0A381TUP6</accession>